<dbReference type="Pfam" id="PF08484">
    <property type="entry name" value="Methyltransf_14"/>
    <property type="match status" value="1"/>
</dbReference>
<sequence length="413" mass="45094">MTDHAMARCLCCDAARLRPVLDLGNQPPANSYTRTAAEQVPPFPLGLNLCTQCWHAQLTYCVDRRNIFDRYAYVSGTSATLNRFFAWFAQSLAGVVPAGGRVLEIAANDGSLIREMQAAGLDCIGVDPAANIVDAAQKAGLPITCAYWPEASAQLTGTFDAIVCMNVVAHVDAPFEFLQECALKLSPGGVVLVQPSQARMFENGEFDTIYHEHLSFFNTRSMSRLAARAGLKLVDAFMVKIHGDSPVYVLQHANEASAPPSVRAAFSTGDFAIDEGLAAYEERVNLYQWDIYERFAARATQTLKDVAEAVRQHEVRGFEIVFVGAAAKAMTLINAAGIRPTRFLDENPLKIGLHAPGCGTLIEPLETCRRLDKPALFVLSAWNFRHELAQKLEALGVPEGSSFYAYFPKAGIL</sequence>
<dbReference type="KEGG" id="vpe:Varpa_1354"/>
<evidence type="ECO:0000313" key="3">
    <source>
        <dbReference type="EMBL" id="ADU35570.1"/>
    </source>
</evidence>
<evidence type="ECO:0000259" key="2">
    <source>
        <dbReference type="Pfam" id="PF08484"/>
    </source>
</evidence>
<dbReference type="eggNOG" id="COG2227">
    <property type="taxonomic scope" value="Bacteria"/>
</dbReference>
<dbReference type="Proteomes" id="UP000008917">
    <property type="component" value="Chromosome"/>
</dbReference>
<dbReference type="InterPro" id="IPR013691">
    <property type="entry name" value="MeTrfase_14"/>
</dbReference>
<gene>
    <name evidence="3" type="ordered locus">Varpa_1354</name>
</gene>
<keyword evidence="3" id="KW-0808">Transferase</keyword>
<dbReference type="Pfam" id="PF08421">
    <property type="entry name" value="Methyltransf_13"/>
    <property type="match status" value="1"/>
</dbReference>
<accession>E6V0G6</accession>
<dbReference type="Gene3D" id="6.20.50.110">
    <property type="entry name" value="Methyltransferase, zinc-binding domain"/>
    <property type="match status" value="1"/>
</dbReference>
<dbReference type="STRING" id="595537.Varpa_1354"/>
<dbReference type="Gene3D" id="3.40.50.150">
    <property type="entry name" value="Vaccinia Virus protein VP39"/>
    <property type="match status" value="1"/>
</dbReference>
<organism evidence="3 4">
    <name type="scientific">Variovorax paradoxus (strain EPS)</name>
    <dbReference type="NCBI Taxonomy" id="595537"/>
    <lineage>
        <taxon>Bacteria</taxon>
        <taxon>Pseudomonadati</taxon>
        <taxon>Pseudomonadota</taxon>
        <taxon>Betaproteobacteria</taxon>
        <taxon>Burkholderiales</taxon>
        <taxon>Comamonadaceae</taxon>
        <taxon>Variovorax</taxon>
    </lineage>
</organism>
<evidence type="ECO:0000259" key="1">
    <source>
        <dbReference type="Pfam" id="PF08421"/>
    </source>
</evidence>
<dbReference type="CDD" id="cd02440">
    <property type="entry name" value="AdoMet_MTases"/>
    <property type="match status" value="1"/>
</dbReference>
<dbReference type="OrthoDB" id="9815644at2"/>
<proteinExistence type="predicted"/>
<dbReference type="Pfam" id="PF13489">
    <property type="entry name" value="Methyltransf_23"/>
    <property type="match status" value="1"/>
</dbReference>
<dbReference type="HOGENOM" id="CLU_038800_1_0_4"/>
<feature type="domain" description="C-methyltransferase" evidence="2">
    <location>
        <begin position="277"/>
        <end position="406"/>
    </location>
</feature>
<dbReference type="GO" id="GO:0032259">
    <property type="term" value="P:methylation"/>
    <property type="evidence" value="ECO:0007669"/>
    <property type="project" value="UniProtKB-KW"/>
</dbReference>
<dbReference type="SUPFAM" id="SSF53335">
    <property type="entry name" value="S-adenosyl-L-methionine-dependent methyltransferases"/>
    <property type="match status" value="1"/>
</dbReference>
<evidence type="ECO:0000313" key="4">
    <source>
        <dbReference type="Proteomes" id="UP000008917"/>
    </source>
</evidence>
<dbReference type="InterPro" id="IPR013630">
    <property type="entry name" value="Methyltransf_Zn-bd_dom_put"/>
</dbReference>
<dbReference type="EMBL" id="CP002417">
    <property type="protein sequence ID" value="ADU35570.1"/>
    <property type="molecule type" value="Genomic_DNA"/>
</dbReference>
<dbReference type="GO" id="GO:0008168">
    <property type="term" value="F:methyltransferase activity"/>
    <property type="evidence" value="ECO:0007669"/>
    <property type="project" value="UniProtKB-KW"/>
</dbReference>
<dbReference type="PANTHER" id="PTHR43861">
    <property type="entry name" value="TRANS-ACONITATE 2-METHYLTRANSFERASE-RELATED"/>
    <property type="match status" value="1"/>
</dbReference>
<dbReference type="RefSeq" id="WP_013539815.1">
    <property type="nucleotide sequence ID" value="NC_014931.1"/>
</dbReference>
<dbReference type="Gene3D" id="3.40.50.720">
    <property type="entry name" value="NAD(P)-binding Rossmann-like Domain"/>
    <property type="match status" value="1"/>
</dbReference>
<feature type="domain" description="Methyltransferase putative zinc binding" evidence="1">
    <location>
        <begin position="9"/>
        <end position="68"/>
    </location>
</feature>
<reference evidence="3 4" key="2">
    <citation type="journal article" date="2013" name="Genome Announc.">
        <title>Genome of the Root-Associated Plant Growth-Promoting Bacterium Variovorax paradoxus Strain EPS.</title>
        <authorList>
            <person name="Han J.I."/>
            <person name="Spain J.C."/>
            <person name="Leadbetter J.R."/>
            <person name="Ovchinnikova G."/>
            <person name="Goodwin L.A."/>
            <person name="Han C.S."/>
            <person name="Woyke T."/>
            <person name="Davenport K.W."/>
            <person name="Orwin P.M."/>
        </authorList>
    </citation>
    <scope>NUCLEOTIDE SEQUENCE [LARGE SCALE GENOMIC DNA]</scope>
    <source>
        <strain evidence="3 4">EPS</strain>
    </source>
</reference>
<dbReference type="InterPro" id="IPR038576">
    <property type="entry name" value="Methyltransf_Zn-bd_dom_put_sf"/>
</dbReference>
<dbReference type="PANTHER" id="PTHR43861:SF5">
    <property type="entry name" value="BLL5978 PROTEIN"/>
    <property type="match status" value="1"/>
</dbReference>
<protein>
    <submittedName>
        <fullName evidence="3">Methyltransferase domain protein</fullName>
    </submittedName>
</protein>
<dbReference type="InterPro" id="IPR029063">
    <property type="entry name" value="SAM-dependent_MTases_sf"/>
</dbReference>
<keyword evidence="3" id="KW-0489">Methyltransferase</keyword>
<dbReference type="AlphaFoldDB" id="E6V0G6"/>
<reference evidence="4" key="1">
    <citation type="submission" date="2010-12" db="EMBL/GenBank/DDBJ databases">
        <title>Complete sequence of Variovorax paradoxus EPS.</title>
        <authorList>
            <consortium name="US DOE Joint Genome Institute"/>
            <person name="Lucas S."/>
            <person name="Copeland A."/>
            <person name="Lapidus A."/>
            <person name="Cheng J.-F."/>
            <person name="Goodwin L."/>
            <person name="Pitluck S."/>
            <person name="Teshima H."/>
            <person name="Detter J.C."/>
            <person name="Han C."/>
            <person name="Tapia R."/>
            <person name="Land M."/>
            <person name="Hauser L."/>
            <person name="Kyrpides N."/>
            <person name="Ivanova N."/>
            <person name="Ovchinnikova G."/>
            <person name="Orwin P."/>
            <person name="Han J.-I.G."/>
            <person name="Woyke T."/>
        </authorList>
    </citation>
    <scope>NUCLEOTIDE SEQUENCE [LARGE SCALE GENOMIC DNA]</scope>
    <source>
        <strain evidence="4">EPS</strain>
    </source>
</reference>
<name>E6V0G6_VARPE</name>